<accession>A0ACB8SH39</accession>
<dbReference type="Proteomes" id="UP000814140">
    <property type="component" value="Unassembled WGS sequence"/>
</dbReference>
<reference evidence="1" key="2">
    <citation type="journal article" date="2022" name="New Phytol.">
        <title>Evolutionary transition to the ectomycorrhizal habit in the genomes of a hyperdiverse lineage of mushroom-forming fungi.</title>
        <authorList>
            <person name="Looney B."/>
            <person name="Miyauchi S."/>
            <person name="Morin E."/>
            <person name="Drula E."/>
            <person name="Courty P.E."/>
            <person name="Kohler A."/>
            <person name="Kuo A."/>
            <person name="LaButti K."/>
            <person name="Pangilinan J."/>
            <person name="Lipzen A."/>
            <person name="Riley R."/>
            <person name="Andreopoulos W."/>
            <person name="He G."/>
            <person name="Johnson J."/>
            <person name="Nolan M."/>
            <person name="Tritt A."/>
            <person name="Barry K.W."/>
            <person name="Grigoriev I.V."/>
            <person name="Nagy L.G."/>
            <person name="Hibbett D."/>
            <person name="Henrissat B."/>
            <person name="Matheny P.B."/>
            <person name="Labbe J."/>
            <person name="Martin F.M."/>
        </authorList>
    </citation>
    <scope>NUCLEOTIDE SEQUENCE</scope>
    <source>
        <strain evidence="1">HHB10654</strain>
    </source>
</reference>
<gene>
    <name evidence="1" type="ORF">BV25DRAFT_1983704</name>
</gene>
<organism evidence="1 2">
    <name type="scientific">Artomyces pyxidatus</name>
    <dbReference type="NCBI Taxonomy" id="48021"/>
    <lineage>
        <taxon>Eukaryota</taxon>
        <taxon>Fungi</taxon>
        <taxon>Dikarya</taxon>
        <taxon>Basidiomycota</taxon>
        <taxon>Agaricomycotina</taxon>
        <taxon>Agaricomycetes</taxon>
        <taxon>Russulales</taxon>
        <taxon>Auriscalpiaceae</taxon>
        <taxon>Artomyces</taxon>
    </lineage>
</organism>
<protein>
    <submittedName>
        <fullName evidence="1">Uncharacterized protein</fullName>
    </submittedName>
</protein>
<name>A0ACB8SH39_9AGAM</name>
<keyword evidence="2" id="KW-1185">Reference proteome</keyword>
<comment type="caution">
    <text evidence="1">The sequence shown here is derived from an EMBL/GenBank/DDBJ whole genome shotgun (WGS) entry which is preliminary data.</text>
</comment>
<dbReference type="EMBL" id="MU277282">
    <property type="protein sequence ID" value="KAI0055694.1"/>
    <property type="molecule type" value="Genomic_DNA"/>
</dbReference>
<reference evidence="1" key="1">
    <citation type="submission" date="2021-03" db="EMBL/GenBank/DDBJ databases">
        <authorList>
            <consortium name="DOE Joint Genome Institute"/>
            <person name="Ahrendt S."/>
            <person name="Looney B.P."/>
            <person name="Miyauchi S."/>
            <person name="Morin E."/>
            <person name="Drula E."/>
            <person name="Courty P.E."/>
            <person name="Chicoki N."/>
            <person name="Fauchery L."/>
            <person name="Kohler A."/>
            <person name="Kuo A."/>
            <person name="Labutti K."/>
            <person name="Pangilinan J."/>
            <person name="Lipzen A."/>
            <person name="Riley R."/>
            <person name="Andreopoulos W."/>
            <person name="He G."/>
            <person name="Johnson J."/>
            <person name="Barry K.W."/>
            <person name="Grigoriev I.V."/>
            <person name="Nagy L."/>
            <person name="Hibbett D."/>
            <person name="Henrissat B."/>
            <person name="Matheny P.B."/>
            <person name="Labbe J."/>
            <person name="Martin F."/>
        </authorList>
    </citation>
    <scope>NUCLEOTIDE SEQUENCE</scope>
    <source>
        <strain evidence="1">HHB10654</strain>
    </source>
</reference>
<evidence type="ECO:0000313" key="2">
    <source>
        <dbReference type="Proteomes" id="UP000814140"/>
    </source>
</evidence>
<feature type="non-terminal residue" evidence="1">
    <location>
        <position position="1"/>
    </location>
</feature>
<sequence>TFVILDSEERVIGVLLGKPQDGDRRTPEERWDACATRIAQAFEKERGAHEKAFAKKCVSRGDFASVSFGPSYGGGQVIPGNLCLLGGKRDVVDHLLKLPELQRLAGHQSEGLAAFFPKPYHDMRVDLAALYKRYPEVRPNFANSAYPTAAANLGPSTVCVDHNDCSNYPSLPCAITALGAFDPDLGGHLYMWDLKLKIRFPPGSTILLSSAGIRHGNVPIQPGERRYSFTQYCPGGLRRWVRHGFRPALSLSKAERDALDGVGDEGLLWQLSRLSKYDELKRDREWLVAQEGNGSGSTRG</sequence>
<evidence type="ECO:0000313" key="1">
    <source>
        <dbReference type="EMBL" id="KAI0055694.1"/>
    </source>
</evidence>
<proteinExistence type="predicted"/>